<keyword evidence="3" id="KW-1185">Reference proteome</keyword>
<gene>
    <name evidence="2" type="ORF">V8G54_001753</name>
</gene>
<proteinExistence type="predicted"/>
<evidence type="ECO:0000256" key="1">
    <source>
        <dbReference type="SAM" id="MobiDB-lite"/>
    </source>
</evidence>
<sequence length="135" mass="15183">MKFDRRKRKSRRRKVDEDDMIKHTGNHVGQSKESEMGRLRLMPKMFALRAVQRQTAASRSTRPSRREQQGVALTKPLSTLAHTPSLSASRGQEPLGLGLGVGFGFGVGPGHDEKKMRFSVRKMAREEQALEAILN</sequence>
<feature type="region of interest" description="Disordered" evidence="1">
    <location>
        <begin position="1"/>
        <end position="36"/>
    </location>
</feature>
<name>A0AAQ3SC45_VIGMU</name>
<dbReference type="EMBL" id="CP144700">
    <property type="protein sequence ID" value="WVZ23209.1"/>
    <property type="molecule type" value="Genomic_DNA"/>
</dbReference>
<feature type="region of interest" description="Disordered" evidence="1">
    <location>
        <begin position="51"/>
        <end position="93"/>
    </location>
</feature>
<evidence type="ECO:0000313" key="3">
    <source>
        <dbReference type="Proteomes" id="UP001374535"/>
    </source>
</evidence>
<evidence type="ECO:0000313" key="2">
    <source>
        <dbReference type="EMBL" id="WVZ23209.1"/>
    </source>
</evidence>
<protein>
    <submittedName>
        <fullName evidence="2">Uncharacterized protein</fullName>
    </submittedName>
</protein>
<dbReference type="AlphaFoldDB" id="A0AAQ3SC45"/>
<feature type="compositionally biased region" description="Polar residues" evidence="1">
    <location>
        <begin position="76"/>
        <end position="90"/>
    </location>
</feature>
<feature type="compositionally biased region" description="Basic residues" evidence="1">
    <location>
        <begin position="1"/>
        <end position="13"/>
    </location>
</feature>
<dbReference type="Proteomes" id="UP001374535">
    <property type="component" value="Chromosome 1"/>
</dbReference>
<reference evidence="2 3" key="1">
    <citation type="journal article" date="2023" name="Life. Sci Alliance">
        <title>Evolutionary insights into 3D genome organization and epigenetic landscape of Vigna mungo.</title>
        <authorList>
            <person name="Junaid A."/>
            <person name="Singh B."/>
            <person name="Bhatia S."/>
        </authorList>
    </citation>
    <scope>NUCLEOTIDE SEQUENCE [LARGE SCALE GENOMIC DNA]</scope>
    <source>
        <strain evidence="2">Urdbean</strain>
    </source>
</reference>
<organism evidence="2 3">
    <name type="scientific">Vigna mungo</name>
    <name type="common">Black gram</name>
    <name type="synonym">Phaseolus mungo</name>
    <dbReference type="NCBI Taxonomy" id="3915"/>
    <lineage>
        <taxon>Eukaryota</taxon>
        <taxon>Viridiplantae</taxon>
        <taxon>Streptophyta</taxon>
        <taxon>Embryophyta</taxon>
        <taxon>Tracheophyta</taxon>
        <taxon>Spermatophyta</taxon>
        <taxon>Magnoliopsida</taxon>
        <taxon>eudicotyledons</taxon>
        <taxon>Gunneridae</taxon>
        <taxon>Pentapetalae</taxon>
        <taxon>rosids</taxon>
        <taxon>fabids</taxon>
        <taxon>Fabales</taxon>
        <taxon>Fabaceae</taxon>
        <taxon>Papilionoideae</taxon>
        <taxon>50 kb inversion clade</taxon>
        <taxon>NPAAA clade</taxon>
        <taxon>indigoferoid/millettioid clade</taxon>
        <taxon>Phaseoleae</taxon>
        <taxon>Vigna</taxon>
    </lineage>
</organism>
<accession>A0AAQ3SC45</accession>